<dbReference type="InterPro" id="IPR003749">
    <property type="entry name" value="ThiS/MoaD-like"/>
</dbReference>
<dbReference type="InterPro" id="IPR016155">
    <property type="entry name" value="Mopterin_synth/thiamin_S_b"/>
</dbReference>
<sequence>MKIEVRLFAYFREGREKKLFLEINEDEVTPRNIFNKLNIDENEVAILLINGRDGKPTTILKDGDVVSLFPPVGGG</sequence>
<gene>
    <name evidence="1" type="ORF">CLHOM_22000</name>
</gene>
<dbReference type="PATRIC" id="fig|1121318.3.peg.2209"/>
<evidence type="ECO:0000313" key="2">
    <source>
        <dbReference type="Proteomes" id="UP000037043"/>
    </source>
</evidence>
<comment type="caution">
    <text evidence="1">The sequence shown here is derived from an EMBL/GenBank/DDBJ whole genome shotgun (WGS) entry which is preliminary data.</text>
</comment>
<reference evidence="2" key="1">
    <citation type="submission" date="2015-08" db="EMBL/GenBank/DDBJ databases">
        <title>Genome sequence of the strict anaerobe Clostridium homopropionicum LuHBu1 (DSM 5847T).</title>
        <authorList>
            <person name="Poehlein A."/>
            <person name="Beck M."/>
            <person name="Schiel-Bengelsdorf B."/>
            <person name="Bengelsdorf F.R."/>
            <person name="Daniel R."/>
            <person name="Duerre P."/>
        </authorList>
    </citation>
    <scope>NUCLEOTIDE SEQUENCE [LARGE SCALE GENOMIC DNA]</scope>
    <source>
        <strain evidence="2">DSM 5847</strain>
    </source>
</reference>
<dbReference type="SUPFAM" id="SSF54285">
    <property type="entry name" value="MoaD/ThiS"/>
    <property type="match status" value="1"/>
</dbReference>
<dbReference type="Pfam" id="PF02597">
    <property type="entry name" value="ThiS"/>
    <property type="match status" value="1"/>
</dbReference>
<protein>
    <submittedName>
        <fullName evidence="1">ThiS family protein</fullName>
    </submittedName>
</protein>
<dbReference type="InterPro" id="IPR012675">
    <property type="entry name" value="Beta-grasp_dom_sf"/>
</dbReference>
<dbReference type="Proteomes" id="UP000037043">
    <property type="component" value="Unassembled WGS sequence"/>
</dbReference>
<organism evidence="1 2">
    <name type="scientific">Clostridium homopropionicum DSM 5847</name>
    <dbReference type="NCBI Taxonomy" id="1121318"/>
    <lineage>
        <taxon>Bacteria</taxon>
        <taxon>Bacillati</taxon>
        <taxon>Bacillota</taxon>
        <taxon>Clostridia</taxon>
        <taxon>Eubacteriales</taxon>
        <taxon>Clostridiaceae</taxon>
        <taxon>Clostridium</taxon>
    </lineage>
</organism>
<dbReference type="AlphaFoldDB" id="A0A0L6Z8W3"/>
<dbReference type="CDD" id="cd17040">
    <property type="entry name" value="Ubl_MoaD_like"/>
    <property type="match status" value="1"/>
</dbReference>
<keyword evidence="2" id="KW-1185">Reference proteome</keyword>
<dbReference type="EMBL" id="LHUR01000024">
    <property type="protein sequence ID" value="KOA19409.1"/>
    <property type="molecule type" value="Genomic_DNA"/>
</dbReference>
<dbReference type="STRING" id="36844.SAMN04488501_11348"/>
<accession>A0A0L6Z8W3</accession>
<evidence type="ECO:0000313" key="1">
    <source>
        <dbReference type="EMBL" id="KOA19409.1"/>
    </source>
</evidence>
<dbReference type="RefSeq" id="WP_052221718.1">
    <property type="nucleotide sequence ID" value="NZ_LHUR01000024.1"/>
</dbReference>
<name>A0A0L6Z8W3_9CLOT</name>
<proteinExistence type="predicted"/>
<dbReference type="Gene3D" id="3.10.20.30">
    <property type="match status" value="1"/>
</dbReference>